<evidence type="ECO:0000256" key="1">
    <source>
        <dbReference type="SAM" id="MobiDB-lite"/>
    </source>
</evidence>
<evidence type="ECO:0000313" key="3">
    <source>
        <dbReference type="Proteomes" id="UP001215598"/>
    </source>
</evidence>
<feature type="region of interest" description="Disordered" evidence="1">
    <location>
        <begin position="130"/>
        <end position="154"/>
    </location>
</feature>
<keyword evidence="3" id="KW-1185">Reference proteome</keyword>
<dbReference type="EMBL" id="JARKIB010000240">
    <property type="protein sequence ID" value="KAJ7720407.1"/>
    <property type="molecule type" value="Genomic_DNA"/>
</dbReference>
<proteinExistence type="predicted"/>
<evidence type="ECO:0000313" key="2">
    <source>
        <dbReference type="EMBL" id="KAJ7720407.1"/>
    </source>
</evidence>
<accession>A0AAD7MJP2</accession>
<comment type="caution">
    <text evidence="2">The sequence shown here is derived from an EMBL/GenBank/DDBJ whole genome shotgun (WGS) entry which is preliminary data.</text>
</comment>
<gene>
    <name evidence="2" type="ORF">B0H16DRAFT_1738829</name>
</gene>
<sequence length="353" mass="39540">MSHVSMDITRHINMGDANGGQAQLRGYLKDVSMVMGGVETTASFWVGEKVPFDVLLGRPWQRGNFVSIEERRDGTYLSFKDPESGDNRYELLVDEGDEDNNNSSNLTDISLSPMPGTYMMEVRSPAPVIQSTTDAGDSDSSINPASTPTEDVYEPIPQGFTAQEESELHKEIFGDSDSDSGIHSSMPELESIPDSVSSHSMHPAHAQREPCIWPMESPICPTCEAILHAGLFENVNDWNTELGDFSQDVNDMLKQLAESNPNSGLQDITVHTYYKSFMFLDPYETVELPIEAPHVTYIPLLVTNPSQFVNLYPFRQLSTQEACSRMQGFLIMHPEVVWLGMYWRLTPQAFVER</sequence>
<protein>
    <submittedName>
        <fullName evidence="2">Uncharacterized protein</fullName>
    </submittedName>
</protein>
<dbReference type="AlphaFoldDB" id="A0AAD7MJP2"/>
<organism evidence="2 3">
    <name type="scientific">Mycena metata</name>
    <dbReference type="NCBI Taxonomy" id="1033252"/>
    <lineage>
        <taxon>Eukaryota</taxon>
        <taxon>Fungi</taxon>
        <taxon>Dikarya</taxon>
        <taxon>Basidiomycota</taxon>
        <taxon>Agaricomycotina</taxon>
        <taxon>Agaricomycetes</taxon>
        <taxon>Agaricomycetidae</taxon>
        <taxon>Agaricales</taxon>
        <taxon>Marasmiineae</taxon>
        <taxon>Mycenaceae</taxon>
        <taxon>Mycena</taxon>
    </lineage>
</organism>
<reference evidence="2" key="1">
    <citation type="submission" date="2023-03" db="EMBL/GenBank/DDBJ databases">
        <title>Massive genome expansion in bonnet fungi (Mycena s.s.) driven by repeated elements and novel gene families across ecological guilds.</title>
        <authorList>
            <consortium name="Lawrence Berkeley National Laboratory"/>
            <person name="Harder C.B."/>
            <person name="Miyauchi S."/>
            <person name="Viragh M."/>
            <person name="Kuo A."/>
            <person name="Thoen E."/>
            <person name="Andreopoulos B."/>
            <person name="Lu D."/>
            <person name="Skrede I."/>
            <person name="Drula E."/>
            <person name="Henrissat B."/>
            <person name="Morin E."/>
            <person name="Kohler A."/>
            <person name="Barry K."/>
            <person name="LaButti K."/>
            <person name="Morin E."/>
            <person name="Salamov A."/>
            <person name="Lipzen A."/>
            <person name="Mereny Z."/>
            <person name="Hegedus B."/>
            <person name="Baldrian P."/>
            <person name="Stursova M."/>
            <person name="Weitz H."/>
            <person name="Taylor A."/>
            <person name="Grigoriev I.V."/>
            <person name="Nagy L.G."/>
            <person name="Martin F."/>
            <person name="Kauserud H."/>
        </authorList>
    </citation>
    <scope>NUCLEOTIDE SEQUENCE</scope>
    <source>
        <strain evidence="2">CBHHK182m</strain>
    </source>
</reference>
<dbReference type="Proteomes" id="UP001215598">
    <property type="component" value="Unassembled WGS sequence"/>
</dbReference>
<name>A0AAD7MJP2_9AGAR</name>
<feature type="compositionally biased region" description="Polar residues" evidence="1">
    <location>
        <begin position="130"/>
        <end position="149"/>
    </location>
</feature>